<organism evidence="2 3">
    <name type="scientific">Quercus suber</name>
    <name type="common">Cork oak</name>
    <dbReference type="NCBI Taxonomy" id="58331"/>
    <lineage>
        <taxon>Eukaryota</taxon>
        <taxon>Viridiplantae</taxon>
        <taxon>Streptophyta</taxon>
        <taxon>Embryophyta</taxon>
        <taxon>Tracheophyta</taxon>
        <taxon>Spermatophyta</taxon>
        <taxon>Magnoliopsida</taxon>
        <taxon>eudicotyledons</taxon>
        <taxon>Gunneridae</taxon>
        <taxon>Pentapetalae</taxon>
        <taxon>rosids</taxon>
        <taxon>fabids</taxon>
        <taxon>Fagales</taxon>
        <taxon>Fagaceae</taxon>
        <taxon>Quercus</taxon>
    </lineage>
</organism>
<evidence type="ECO:0000256" key="1">
    <source>
        <dbReference type="SAM" id="MobiDB-lite"/>
    </source>
</evidence>
<dbReference type="Proteomes" id="UP000237347">
    <property type="component" value="Unassembled WGS sequence"/>
</dbReference>
<protein>
    <submittedName>
        <fullName evidence="2">Uncharacterized protein</fullName>
    </submittedName>
</protein>
<accession>A0AAW0KFR8</accession>
<evidence type="ECO:0000313" key="2">
    <source>
        <dbReference type="EMBL" id="KAK7836736.1"/>
    </source>
</evidence>
<name>A0AAW0KFR8_QUESU</name>
<feature type="region of interest" description="Disordered" evidence="1">
    <location>
        <begin position="1"/>
        <end position="45"/>
    </location>
</feature>
<comment type="caution">
    <text evidence="2">The sequence shown here is derived from an EMBL/GenBank/DDBJ whole genome shotgun (WGS) entry which is preliminary data.</text>
</comment>
<dbReference type="AlphaFoldDB" id="A0AAW0KFR8"/>
<evidence type="ECO:0000313" key="3">
    <source>
        <dbReference type="Proteomes" id="UP000237347"/>
    </source>
</evidence>
<keyword evidence="3" id="KW-1185">Reference proteome</keyword>
<reference evidence="2 3" key="1">
    <citation type="journal article" date="2018" name="Sci. Data">
        <title>The draft genome sequence of cork oak.</title>
        <authorList>
            <person name="Ramos A.M."/>
            <person name="Usie A."/>
            <person name="Barbosa P."/>
            <person name="Barros P.M."/>
            <person name="Capote T."/>
            <person name="Chaves I."/>
            <person name="Simoes F."/>
            <person name="Abreu I."/>
            <person name="Carrasquinho I."/>
            <person name="Faro C."/>
            <person name="Guimaraes J.B."/>
            <person name="Mendonca D."/>
            <person name="Nobrega F."/>
            <person name="Rodrigues L."/>
            <person name="Saibo N.J.M."/>
            <person name="Varela M.C."/>
            <person name="Egas C."/>
            <person name="Matos J."/>
            <person name="Miguel C.M."/>
            <person name="Oliveira M.M."/>
            <person name="Ricardo C.P."/>
            <person name="Goncalves S."/>
        </authorList>
    </citation>
    <scope>NUCLEOTIDE SEQUENCE [LARGE SCALE GENOMIC DNA]</scope>
    <source>
        <strain evidence="3">cv. HL8</strain>
    </source>
</reference>
<proteinExistence type="predicted"/>
<dbReference type="EMBL" id="PKMF04000345">
    <property type="protein sequence ID" value="KAK7836736.1"/>
    <property type="molecule type" value="Genomic_DNA"/>
</dbReference>
<feature type="compositionally biased region" description="Basic residues" evidence="1">
    <location>
        <begin position="33"/>
        <end position="45"/>
    </location>
</feature>
<gene>
    <name evidence="2" type="ORF">CFP56_022191</name>
</gene>
<sequence>MREIDHPLCAPISGGTCLKSSRRLSTKIEGERRKRKRKNGRRRKI</sequence>